<keyword evidence="2" id="KW-1185">Reference proteome</keyword>
<accession>A0A1M5QY46</accession>
<name>A0A1M5QY46_9FIRM</name>
<proteinExistence type="predicted"/>
<evidence type="ECO:0000313" key="1">
    <source>
        <dbReference type="EMBL" id="SHH18786.1"/>
    </source>
</evidence>
<sequence>MITKSNVTYDSNVYVINGDLRTDKTFQSKVRGRKNLKAMLIELAGLRWVKGDVSVDNYTHLLTEIQQKEWELGMYCALLGDRDEIVWGLIKEGDELKIACRCYKTDCRHFRTCRPDYEPGMELPALPEVQFKDNSIDVQIEKRTGVAESLEEQINLEIKPKVISNGQKADYKNIDGQEKGIYADYISKVEALLETKDKSKFQKLAGLMKELPAENDLGKLCNLLDSNEKAAILCRNIGEALKVSGKLWQRQIPHGLDIWKRIRIYPVWVADLLNGFRGEITVDDFINTGELRAEEIFSTLKLICGAKGDSLDCETVRVNVIINNRLSSEFFEENISHVVVCTEEQAKNKEFEYMYMLEPDAKNLQEEFEKEARIWCFALSKTKKEFKWFRKKSNPLIFLYMENGRWIEVGQEKNGRKILVSLEVGIDGDVDEESFVDGSFQGLDPYEVQIYIRNEVKPGDPLEIVLIDRPFPVYGIYHKGKLIGKMSDSFVLGVRKVLETNIKRFSHLPRRFSEVYVEKVYSVVRKPDAVSPYVVQPFMSTGIWHGVVLSGMGKVRFD</sequence>
<dbReference type="STRING" id="1123382.SAMN02745221_01881"/>
<dbReference type="AlphaFoldDB" id="A0A1M5QY46"/>
<dbReference type="Proteomes" id="UP000242329">
    <property type="component" value="Unassembled WGS sequence"/>
</dbReference>
<dbReference type="RefSeq" id="WP_073093192.1">
    <property type="nucleotide sequence ID" value="NZ_FQWY01000040.1"/>
</dbReference>
<evidence type="ECO:0000313" key="2">
    <source>
        <dbReference type="Proteomes" id="UP000242329"/>
    </source>
</evidence>
<dbReference type="OrthoDB" id="9763310at2"/>
<gene>
    <name evidence="1" type="ORF">SAMN02745221_01881</name>
</gene>
<protein>
    <submittedName>
        <fullName evidence="1">Uncharacterized protein</fullName>
    </submittedName>
</protein>
<dbReference type="EMBL" id="FQWY01000040">
    <property type="protein sequence ID" value="SHH18786.1"/>
    <property type="molecule type" value="Genomic_DNA"/>
</dbReference>
<reference evidence="2" key="1">
    <citation type="submission" date="2016-11" db="EMBL/GenBank/DDBJ databases">
        <authorList>
            <person name="Varghese N."/>
            <person name="Submissions S."/>
        </authorList>
    </citation>
    <scope>NUCLEOTIDE SEQUENCE [LARGE SCALE GENOMIC DNA]</scope>
    <source>
        <strain evidence="2">DSM 11003</strain>
    </source>
</reference>
<organism evidence="1 2">
    <name type="scientific">Thermosyntropha lipolytica DSM 11003</name>
    <dbReference type="NCBI Taxonomy" id="1123382"/>
    <lineage>
        <taxon>Bacteria</taxon>
        <taxon>Bacillati</taxon>
        <taxon>Bacillota</taxon>
        <taxon>Clostridia</taxon>
        <taxon>Eubacteriales</taxon>
        <taxon>Syntrophomonadaceae</taxon>
        <taxon>Thermosyntropha</taxon>
    </lineage>
</organism>